<dbReference type="Gene3D" id="3.40.50.300">
    <property type="entry name" value="P-loop containing nucleotide triphosphate hydrolases"/>
    <property type="match status" value="1"/>
</dbReference>
<dbReference type="InterPro" id="IPR005722">
    <property type="entry name" value="ATP_synth_F1_bsu"/>
</dbReference>
<dbReference type="InterPro" id="IPR050053">
    <property type="entry name" value="ATPase_alpha/beta_chains"/>
</dbReference>
<protein>
    <recommendedName>
        <fullName evidence="14">ATP synthase subunit beta</fullName>
        <ecNumber evidence="14">7.1.2.2</ecNumber>
    </recommendedName>
    <alternativeName>
        <fullName evidence="14">ATP synthase F1 sector subunit beta</fullName>
    </alternativeName>
    <alternativeName>
        <fullName evidence="14">F-ATPase subunit beta</fullName>
    </alternativeName>
</protein>
<dbReference type="InterPro" id="IPR024034">
    <property type="entry name" value="ATPase_F1/V1_b/a_C"/>
</dbReference>
<evidence type="ECO:0000313" key="18">
    <source>
        <dbReference type="Proteomes" id="UP000093928"/>
    </source>
</evidence>
<dbReference type="InterPro" id="IPR000194">
    <property type="entry name" value="ATPase_F1/V1/A1_a/bsu_nucl-bd"/>
</dbReference>
<dbReference type="GO" id="GO:0046933">
    <property type="term" value="F:proton-transporting ATP synthase activity, rotational mechanism"/>
    <property type="evidence" value="ECO:0007669"/>
    <property type="project" value="UniProtKB-UniRule"/>
</dbReference>
<organism evidence="17 18">
    <name type="scientific">Mycobacterium asiaticum</name>
    <dbReference type="NCBI Taxonomy" id="1790"/>
    <lineage>
        <taxon>Bacteria</taxon>
        <taxon>Bacillati</taxon>
        <taxon>Actinomycetota</taxon>
        <taxon>Actinomycetes</taxon>
        <taxon>Mycobacteriales</taxon>
        <taxon>Mycobacteriaceae</taxon>
        <taxon>Mycobacterium</taxon>
    </lineage>
</organism>
<dbReference type="PANTHER" id="PTHR15184">
    <property type="entry name" value="ATP SYNTHASE"/>
    <property type="match status" value="1"/>
</dbReference>
<dbReference type="GO" id="GO:0045259">
    <property type="term" value="C:proton-transporting ATP synthase complex"/>
    <property type="evidence" value="ECO:0007669"/>
    <property type="project" value="UniProtKB-KW"/>
</dbReference>
<comment type="caution">
    <text evidence="17">The sequence shown here is derived from an EMBL/GenBank/DDBJ whole genome shotgun (WGS) entry which is preliminary data.</text>
</comment>
<evidence type="ECO:0000313" key="17">
    <source>
        <dbReference type="EMBL" id="OBK28926.1"/>
    </source>
</evidence>
<accession>A0A1A3P423</accession>
<evidence type="ECO:0000256" key="4">
    <source>
        <dbReference type="ARBA" id="ARBA00022475"/>
    </source>
</evidence>
<evidence type="ECO:0000256" key="1">
    <source>
        <dbReference type="ARBA" id="ARBA00004202"/>
    </source>
</evidence>
<dbReference type="SUPFAM" id="SSF52540">
    <property type="entry name" value="P-loop containing nucleoside triphosphate hydrolases"/>
    <property type="match status" value="1"/>
</dbReference>
<keyword evidence="3 14" id="KW-0813">Transport</keyword>
<dbReference type="CDD" id="cd18110">
    <property type="entry name" value="ATP-synt_F1_beta_C"/>
    <property type="match status" value="1"/>
</dbReference>
<evidence type="ECO:0000256" key="14">
    <source>
        <dbReference type="HAMAP-Rule" id="MF_01347"/>
    </source>
</evidence>
<evidence type="ECO:0000256" key="3">
    <source>
        <dbReference type="ARBA" id="ARBA00022448"/>
    </source>
</evidence>
<dbReference type="InterPro" id="IPR020003">
    <property type="entry name" value="ATPase_a/bsu_AS"/>
</dbReference>
<name>A0A1A3P423_MYCAS</name>
<keyword evidence="9 14" id="KW-0472">Membrane</keyword>
<evidence type="ECO:0000256" key="6">
    <source>
        <dbReference type="ARBA" id="ARBA00022840"/>
    </source>
</evidence>
<evidence type="ECO:0000256" key="9">
    <source>
        <dbReference type="ARBA" id="ARBA00023136"/>
    </source>
</evidence>
<feature type="domain" description="AAA+ ATPase" evidence="16">
    <location>
        <begin position="164"/>
        <end position="349"/>
    </location>
</feature>
<keyword evidence="10 14" id="KW-0139">CF(1)</keyword>
<dbReference type="SUPFAM" id="SSF50615">
    <property type="entry name" value="N-terminal domain of alpha and beta subunits of F1 ATP synthase"/>
    <property type="match status" value="1"/>
</dbReference>
<evidence type="ECO:0000256" key="15">
    <source>
        <dbReference type="SAM" id="MobiDB-lite"/>
    </source>
</evidence>
<proteinExistence type="inferred from homology"/>
<dbReference type="AlphaFoldDB" id="A0A1A3P423"/>
<keyword evidence="14" id="KW-0375">Hydrogen ion transport</keyword>
<dbReference type="InterPro" id="IPR004100">
    <property type="entry name" value="ATPase_F1/V1/A1_a/bsu_N"/>
</dbReference>
<dbReference type="GO" id="GO:0005886">
    <property type="term" value="C:plasma membrane"/>
    <property type="evidence" value="ECO:0007669"/>
    <property type="project" value="UniProtKB-SubCell"/>
</dbReference>
<evidence type="ECO:0000256" key="8">
    <source>
        <dbReference type="ARBA" id="ARBA00023065"/>
    </source>
</evidence>
<dbReference type="InterPro" id="IPR027417">
    <property type="entry name" value="P-loop_NTPase"/>
</dbReference>
<comment type="catalytic activity">
    <reaction evidence="12">
        <text>4 Na(+)(in) + ATP + H2O = 4 Na(+)(out) + ADP + phosphate + H(+)</text>
        <dbReference type="Rhea" id="RHEA:58156"/>
        <dbReference type="ChEBI" id="CHEBI:15377"/>
        <dbReference type="ChEBI" id="CHEBI:15378"/>
        <dbReference type="ChEBI" id="CHEBI:29101"/>
        <dbReference type="ChEBI" id="CHEBI:30616"/>
        <dbReference type="ChEBI" id="CHEBI:43474"/>
        <dbReference type="ChEBI" id="CHEBI:456216"/>
        <dbReference type="EC" id="7.2.2.1"/>
    </reaction>
</comment>
<keyword evidence="8 14" id="KW-0406">Ion transport</keyword>
<dbReference type="Proteomes" id="UP000093928">
    <property type="component" value="Unassembled WGS sequence"/>
</dbReference>
<dbReference type="CDD" id="cd18115">
    <property type="entry name" value="ATP-synt_F1_beta_N"/>
    <property type="match status" value="1"/>
</dbReference>
<dbReference type="CDD" id="cd01133">
    <property type="entry name" value="F1-ATPase_beta_CD"/>
    <property type="match status" value="1"/>
</dbReference>
<comment type="function">
    <text evidence="14">Produces ATP from ADP in the presence of a proton gradient across the membrane. The catalytic sites are hosted primarily by the beta subunits.</text>
</comment>
<dbReference type="GO" id="GO:0046962">
    <property type="term" value="F:sodium-transporting ATPase activity, rotational mechanism"/>
    <property type="evidence" value="ECO:0007669"/>
    <property type="project" value="UniProtKB-EC"/>
</dbReference>
<dbReference type="Gene3D" id="1.10.1140.10">
    <property type="entry name" value="Bovine Mitochondrial F1-atpase, Atp Synthase Beta Chain, Chain D, domain 3"/>
    <property type="match status" value="1"/>
</dbReference>
<dbReference type="PROSITE" id="PS00152">
    <property type="entry name" value="ATPASE_ALPHA_BETA"/>
    <property type="match status" value="1"/>
</dbReference>
<keyword evidence="5 14" id="KW-0547">Nucleotide-binding</keyword>
<evidence type="ECO:0000256" key="12">
    <source>
        <dbReference type="ARBA" id="ARBA00052325"/>
    </source>
</evidence>
<dbReference type="FunFam" id="2.40.10.170:FF:000005">
    <property type="entry name" value="ATP synthase subunit beta"/>
    <property type="match status" value="1"/>
</dbReference>
<sequence length="487" mass="53332">MAATSEATEKKDKKSGSSDTNGRVVRITGPVVDVEFPRGSVPELFNALHADIPFESLKKTLTLEVAQHLGDNLVRTISMQPTDGLVRGTEVSDTGDSISVPVGEKVKGHVFNALGYCLDDPGYGEDFDHWSIHRKPPAFEDLEPRTEMLETGLKVVDLLTPYVRGGKIALFGGAGVGKTVLIQEMINRIARNFGGTSVFAGVGERTREGNDLWVELKEADVLKDTALVFGQMDEPPGTRMRVALSALTMAEWFRDEAGQDVLLFIDNIFRFTQAGSEVSTLLGRMPSAVGYQPTLADEMGELQERITSTRGKSITSMQAVYVPADDYTDPAPATTFAHLDATTELSRSVFSKGIFPAVDPLASSSTILDPSVVGDEHYRVAQEVIRILQRYKDLQDIIAILGIDELSEEDKQLVNRARRIERFLSQNMMAAEQFTGQPGSTVPVKETIEAFDKLAKGDFDHVPEQAFFLIGGLDDLAKKAETFDVKL</sequence>
<dbReference type="HAMAP" id="MF_01347">
    <property type="entry name" value="ATP_synth_beta_bact"/>
    <property type="match status" value="1"/>
</dbReference>
<dbReference type="InterPro" id="IPR003593">
    <property type="entry name" value="AAA+_ATPase"/>
</dbReference>
<comment type="similarity">
    <text evidence="2 14">Belongs to the ATPase alpha/beta chains family.</text>
</comment>
<dbReference type="GO" id="GO:0005524">
    <property type="term" value="F:ATP binding"/>
    <property type="evidence" value="ECO:0007669"/>
    <property type="project" value="UniProtKB-UniRule"/>
</dbReference>
<dbReference type="FunFam" id="3.40.50.300:FF:000004">
    <property type="entry name" value="ATP synthase subunit beta"/>
    <property type="match status" value="1"/>
</dbReference>
<evidence type="ECO:0000256" key="5">
    <source>
        <dbReference type="ARBA" id="ARBA00022741"/>
    </source>
</evidence>
<dbReference type="PANTHER" id="PTHR15184:SF71">
    <property type="entry name" value="ATP SYNTHASE SUBUNIT BETA, MITOCHONDRIAL"/>
    <property type="match status" value="1"/>
</dbReference>
<dbReference type="Pfam" id="PF22919">
    <property type="entry name" value="ATP-synt_VA_C"/>
    <property type="match status" value="1"/>
</dbReference>
<dbReference type="NCBIfam" id="TIGR01039">
    <property type="entry name" value="atpD"/>
    <property type="match status" value="1"/>
</dbReference>
<dbReference type="FunFam" id="1.10.1140.10:FF:000001">
    <property type="entry name" value="ATP synthase subunit beta"/>
    <property type="match status" value="1"/>
</dbReference>
<dbReference type="OrthoDB" id="9801639at2"/>
<evidence type="ECO:0000256" key="7">
    <source>
        <dbReference type="ARBA" id="ARBA00022967"/>
    </source>
</evidence>
<evidence type="ECO:0000259" key="16">
    <source>
        <dbReference type="SMART" id="SM00382"/>
    </source>
</evidence>
<evidence type="ECO:0000256" key="13">
    <source>
        <dbReference type="ARBA" id="ARBA00059242"/>
    </source>
</evidence>
<comment type="catalytic activity">
    <reaction evidence="14">
        <text>ATP + H2O + 4 H(+)(in) = ADP + phosphate + 5 H(+)(out)</text>
        <dbReference type="Rhea" id="RHEA:57720"/>
        <dbReference type="ChEBI" id="CHEBI:15377"/>
        <dbReference type="ChEBI" id="CHEBI:15378"/>
        <dbReference type="ChEBI" id="CHEBI:30616"/>
        <dbReference type="ChEBI" id="CHEBI:43474"/>
        <dbReference type="ChEBI" id="CHEBI:456216"/>
        <dbReference type="EC" id="7.1.2.2"/>
    </reaction>
</comment>
<comment type="function">
    <text evidence="13">Produces ATP from ADP in the presence of a sodium ion gradient across the membrane. The beta chain is the catalytic subunit.</text>
</comment>
<comment type="subcellular location">
    <subcellularLocation>
        <location evidence="1 14">Cell membrane</location>
        <topology evidence="1 14">Peripheral membrane protein</topology>
    </subcellularLocation>
</comment>
<feature type="region of interest" description="Disordered" evidence="15">
    <location>
        <begin position="1"/>
        <end position="24"/>
    </location>
</feature>
<dbReference type="InterPro" id="IPR055190">
    <property type="entry name" value="ATP-synt_VA_C"/>
</dbReference>
<evidence type="ECO:0000256" key="2">
    <source>
        <dbReference type="ARBA" id="ARBA00008936"/>
    </source>
</evidence>
<evidence type="ECO:0000256" key="11">
    <source>
        <dbReference type="ARBA" id="ARBA00023310"/>
    </source>
</evidence>
<keyword evidence="7 14" id="KW-1278">Translocase</keyword>
<keyword evidence="6 14" id="KW-0067">ATP-binding</keyword>
<gene>
    <name evidence="14" type="primary">atpD</name>
    <name evidence="17" type="ORF">A5634_19120</name>
</gene>
<feature type="binding site" evidence="14">
    <location>
        <begin position="172"/>
        <end position="179"/>
    </location>
    <ligand>
        <name>ATP</name>
        <dbReference type="ChEBI" id="CHEBI:30616"/>
    </ligand>
</feature>
<dbReference type="InterPro" id="IPR036121">
    <property type="entry name" value="ATPase_F1/V1/A1_a/bsu_N_sf"/>
</dbReference>
<dbReference type="Gene3D" id="2.40.10.170">
    <property type="match status" value="1"/>
</dbReference>
<feature type="compositionally biased region" description="Basic and acidic residues" evidence="15">
    <location>
        <begin position="7"/>
        <end position="16"/>
    </location>
</feature>
<dbReference type="Pfam" id="PF00006">
    <property type="entry name" value="ATP-synt_ab"/>
    <property type="match status" value="1"/>
</dbReference>
<dbReference type="RefSeq" id="WP_065143268.1">
    <property type="nucleotide sequence ID" value="NZ_LZLS01000064.1"/>
</dbReference>
<evidence type="ECO:0000256" key="10">
    <source>
        <dbReference type="ARBA" id="ARBA00023196"/>
    </source>
</evidence>
<keyword evidence="4 14" id="KW-1003">Cell membrane</keyword>
<dbReference type="EMBL" id="LZLS01000064">
    <property type="protein sequence ID" value="OBK28926.1"/>
    <property type="molecule type" value="Genomic_DNA"/>
</dbReference>
<reference evidence="17 18" key="1">
    <citation type="submission" date="2016-06" db="EMBL/GenBank/DDBJ databases">
        <authorList>
            <person name="Kjaerup R.B."/>
            <person name="Dalgaard T.S."/>
            <person name="Juul-Madsen H.R."/>
        </authorList>
    </citation>
    <scope>NUCLEOTIDE SEQUENCE [LARGE SCALE GENOMIC DNA]</scope>
    <source>
        <strain evidence="17 18">1165133.8</strain>
    </source>
</reference>
<dbReference type="Pfam" id="PF02874">
    <property type="entry name" value="ATP-synt_ab_N"/>
    <property type="match status" value="1"/>
</dbReference>
<dbReference type="SMART" id="SM00382">
    <property type="entry name" value="AAA"/>
    <property type="match status" value="1"/>
</dbReference>
<dbReference type="EC" id="7.1.2.2" evidence="14"/>
<keyword evidence="11 14" id="KW-0066">ATP synthesis</keyword>
<dbReference type="SUPFAM" id="SSF47917">
    <property type="entry name" value="C-terminal domain of alpha and beta subunits of F1 ATP synthase"/>
    <property type="match status" value="1"/>
</dbReference>